<feature type="compositionally biased region" description="Polar residues" evidence="1">
    <location>
        <begin position="581"/>
        <end position="598"/>
    </location>
</feature>
<feature type="compositionally biased region" description="Polar residues" evidence="1">
    <location>
        <begin position="438"/>
        <end position="455"/>
    </location>
</feature>
<dbReference type="GeneID" id="113726196"/>
<keyword evidence="2" id="KW-1185">Reference proteome</keyword>
<feature type="compositionally biased region" description="Polar residues" evidence="1">
    <location>
        <begin position="1"/>
        <end position="11"/>
    </location>
</feature>
<dbReference type="Proteomes" id="UP001652660">
    <property type="component" value="Chromosome 2c"/>
</dbReference>
<feature type="region of interest" description="Disordered" evidence="1">
    <location>
        <begin position="427"/>
        <end position="460"/>
    </location>
</feature>
<reference evidence="3" key="1">
    <citation type="submission" date="2025-08" db="UniProtKB">
        <authorList>
            <consortium name="RefSeq"/>
        </authorList>
    </citation>
    <scope>IDENTIFICATION</scope>
    <source>
        <tissue evidence="3">Leaves</tissue>
    </source>
</reference>
<evidence type="ECO:0000313" key="3">
    <source>
        <dbReference type="RefSeq" id="XP_071930593.1"/>
    </source>
</evidence>
<accession>A0ABM4WFL6</accession>
<protein>
    <submittedName>
        <fullName evidence="3">Uncharacterized protein</fullName>
    </submittedName>
</protein>
<proteinExistence type="predicted"/>
<feature type="compositionally biased region" description="Polar residues" evidence="1">
    <location>
        <begin position="528"/>
        <end position="554"/>
    </location>
</feature>
<evidence type="ECO:0000313" key="2">
    <source>
        <dbReference type="Proteomes" id="UP001652660"/>
    </source>
</evidence>
<dbReference type="PANTHER" id="PTHR34682">
    <property type="entry name" value="AT HOOK MOTIF-CONTAINING PROTEIN"/>
    <property type="match status" value="1"/>
</dbReference>
<organism evidence="2 3">
    <name type="scientific">Coffea arabica</name>
    <name type="common">Arabian coffee</name>
    <dbReference type="NCBI Taxonomy" id="13443"/>
    <lineage>
        <taxon>Eukaryota</taxon>
        <taxon>Viridiplantae</taxon>
        <taxon>Streptophyta</taxon>
        <taxon>Embryophyta</taxon>
        <taxon>Tracheophyta</taxon>
        <taxon>Spermatophyta</taxon>
        <taxon>Magnoliopsida</taxon>
        <taxon>eudicotyledons</taxon>
        <taxon>Gunneridae</taxon>
        <taxon>Pentapetalae</taxon>
        <taxon>asterids</taxon>
        <taxon>lamiids</taxon>
        <taxon>Gentianales</taxon>
        <taxon>Rubiaceae</taxon>
        <taxon>Ixoroideae</taxon>
        <taxon>Gardenieae complex</taxon>
        <taxon>Bertiereae - Coffeeae clade</taxon>
        <taxon>Coffeeae</taxon>
        <taxon>Coffea</taxon>
    </lineage>
</organism>
<dbReference type="RefSeq" id="XP_071930593.1">
    <property type="nucleotide sequence ID" value="XM_072074492.1"/>
</dbReference>
<gene>
    <name evidence="3" type="primary">LOC113726196</name>
</gene>
<evidence type="ECO:0000256" key="1">
    <source>
        <dbReference type="SAM" id="MobiDB-lite"/>
    </source>
</evidence>
<sequence>MNEQNNPTMTPTPVVLPAKRKRGRPRKDGIVIRKGQGSLRPSSTPISDGIGGVKQIETKSNDRSMVGRVVSGVIDGCFDAGYFLSVRIGNNVPPLRGVIFEPGKIMPISSENDVAPQAKLYQRTELPMPAPKQQNQGNGIVPQWDMQQPIVCSQTLPSKPQSSASYVYHKEPTSSTLPAVNLPRNNTSSSTVEKIVIQQNPNFDYQNECQSIPGAENLRMVEQDEIMQVYEVSVQSETLTADAGSLKDWKLESSIKPGANIALPHKEIMDQVPRYQNQDMGFWPEPTAPVNDSHKFSGTENLVCIEPQSVPQETLTVDSEVKQNQLACNELKHPCHDFSQSSMISQFQAFPGEPSVIHSGFQPRESVHSESEIRNFELHETPIVAQTPSVPLENQNLEAQLQRTELIDSEIHGSVPQAHFLHRDHPAVESKTMPSDPIDNQPTRTNNEMQSVFNSESREAEVEPRKLAQFDLENQNFGILRDLVAGNHHYLPPEVISDQPGIFTVQKVNSPKSNDEKATRLEPKVIVSGNNESSPTRKLTSDPVDSNQQNSETTQRTREAMPFDLELAAEELPHPQMPENILSSPKSNPVGQSDCQPR</sequence>
<feature type="region of interest" description="Disordered" evidence="1">
    <location>
        <begin position="1"/>
        <end position="52"/>
    </location>
</feature>
<feature type="region of interest" description="Disordered" evidence="1">
    <location>
        <begin position="506"/>
        <end position="598"/>
    </location>
</feature>
<feature type="compositionally biased region" description="Basic and acidic residues" evidence="1">
    <location>
        <begin position="513"/>
        <end position="523"/>
    </location>
</feature>
<dbReference type="InterPro" id="IPR045881">
    <property type="entry name" value="MNM1-like"/>
</dbReference>
<dbReference type="PANTHER" id="PTHR34682:SF3">
    <property type="entry name" value="AT HOOK MOTIF-CONTAINING PROTEIN"/>
    <property type="match status" value="1"/>
</dbReference>
<name>A0ABM4WFL6_COFAR</name>